<dbReference type="AlphaFoldDB" id="A0A1G6CEG3"/>
<keyword evidence="3" id="KW-1185">Reference proteome</keyword>
<dbReference type="STRING" id="665467.SAMN02982931_02378"/>
<dbReference type="GO" id="GO:0043565">
    <property type="term" value="F:sequence-specific DNA binding"/>
    <property type="evidence" value="ECO:0007669"/>
    <property type="project" value="InterPro"/>
</dbReference>
<dbReference type="InterPro" id="IPR010921">
    <property type="entry name" value="Trp_repressor/repl_initiator"/>
</dbReference>
<name>A0A1G6CEG3_9HYPH</name>
<dbReference type="GO" id="GO:0006275">
    <property type="term" value="P:regulation of DNA replication"/>
    <property type="evidence" value="ECO:0007669"/>
    <property type="project" value="InterPro"/>
</dbReference>
<dbReference type="Gene3D" id="1.10.1750.10">
    <property type="match status" value="1"/>
</dbReference>
<dbReference type="InterPro" id="IPR013159">
    <property type="entry name" value="DnaA_C"/>
</dbReference>
<proteinExistence type="predicted"/>
<dbReference type="Pfam" id="PF08299">
    <property type="entry name" value="Bac_DnaA_C"/>
    <property type="match status" value="1"/>
</dbReference>
<dbReference type="GO" id="GO:0005524">
    <property type="term" value="F:ATP binding"/>
    <property type="evidence" value="ECO:0007669"/>
    <property type="project" value="InterPro"/>
</dbReference>
<dbReference type="GO" id="GO:0006270">
    <property type="term" value="P:DNA replication initiation"/>
    <property type="evidence" value="ECO:0007669"/>
    <property type="project" value="InterPro"/>
</dbReference>
<dbReference type="SMART" id="SM00760">
    <property type="entry name" value="Bac_DnaA_C"/>
    <property type="match status" value="1"/>
</dbReference>
<feature type="domain" description="Chromosomal replication initiator DnaA C-terminal" evidence="1">
    <location>
        <begin position="27"/>
        <end position="96"/>
    </location>
</feature>
<accession>A0A1G6CEG3</accession>
<dbReference type="SUPFAM" id="SSF48295">
    <property type="entry name" value="TrpR-like"/>
    <property type="match status" value="1"/>
</dbReference>
<protein>
    <submittedName>
        <fullName evidence="2">DnaA protein helix-turn-helix</fullName>
    </submittedName>
</protein>
<organism evidence="2 3">
    <name type="scientific">Bauldia litoralis</name>
    <dbReference type="NCBI Taxonomy" id="665467"/>
    <lineage>
        <taxon>Bacteria</taxon>
        <taxon>Pseudomonadati</taxon>
        <taxon>Pseudomonadota</taxon>
        <taxon>Alphaproteobacteria</taxon>
        <taxon>Hyphomicrobiales</taxon>
        <taxon>Kaistiaceae</taxon>
        <taxon>Bauldia</taxon>
    </lineage>
</organism>
<dbReference type="CDD" id="cd06571">
    <property type="entry name" value="Bac_DnaA_C"/>
    <property type="match status" value="1"/>
</dbReference>
<reference evidence="2 3" key="1">
    <citation type="submission" date="2016-10" db="EMBL/GenBank/DDBJ databases">
        <authorList>
            <person name="de Groot N.N."/>
        </authorList>
    </citation>
    <scope>NUCLEOTIDE SEQUENCE [LARGE SCALE GENOMIC DNA]</scope>
    <source>
        <strain evidence="2 3">ATCC 35022</strain>
    </source>
</reference>
<evidence type="ECO:0000313" key="3">
    <source>
        <dbReference type="Proteomes" id="UP000199071"/>
    </source>
</evidence>
<evidence type="ECO:0000313" key="2">
    <source>
        <dbReference type="EMBL" id="SDB31211.1"/>
    </source>
</evidence>
<dbReference type="Proteomes" id="UP000199071">
    <property type="component" value="Unassembled WGS sequence"/>
</dbReference>
<dbReference type="EMBL" id="FMXQ01000004">
    <property type="protein sequence ID" value="SDB31211.1"/>
    <property type="molecule type" value="Genomic_DNA"/>
</dbReference>
<dbReference type="RefSeq" id="WP_244521231.1">
    <property type="nucleotide sequence ID" value="NZ_FMXQ01000004.1"/>
</dbReference>
<sequence length="130" mass="14307">MVIRQIEDVSCRETGPKRMEGADSASIAPFLRATVSSAFGLRPDALGASGRGRADVAFARQTAMYLAHTRLQLSYVDVGRLFDRDRTTARHACRQVEERREDPRIDSILDCLERAIDIRGRPSATSGGGE</sequence>
<evidence type="ECO:0000259" key="1">
    <source>
        <dbReference type="SMART" id="SM00760"/>
    </source>
</evidence>
<gene>
    <name evidence="2" type="ORF">SAMN02982931_02378</name>
</gene>